<evidence type="ECO:0000256" key="9">
    <source>
        <dbReference type="ARBA" id="ARBA00023180"/>
    </source>
</evidence>
<dbReference type="GO" id="GO:0005886">
    <property type="term" value="C:plasma membrane"/>
    <property type="evidence" value="ECO:0007669"/>
    <property type="project" value="UniProtKB-SubCell"/>
</dbReference>
<keyword evidence="15" id="KW-1185">Reference proteome</keyword>
<keyword evidence="2" id="KW-1003">Cell membrane</keyword>
<accession>A0A401S9G9</accession>
<dbReference type="InterPro" id="IPR000276">
    <property type="entry name" value="GPCR_Rhodpsn"/>
</dbReference>
<evidence type="ECO:0000313" key="15">
    <source>
        <dbReference type="Proteomes" id="UP000287033"/>
    </source>
</evidence>
<dbReference type="Pfam" id="PF00001">
    <property type="entry name" value="7tm_1"/>
    <property type="match status" value="1"/>
</dbReference>
<dbReference type="EMBL" id="BEZZ01000147">
    <property type="protein sequence ID" value="GCC27014.1"/>
    <property type="molecule type" value="Genomic_DNA"/>
</dbReference>
<dbReference type="PRINTS" id="PR00237">
    <property type="entry name" value="GPCRRHODOPSN"/>
</dbReference>
<evidence type="ECO:0000256" key="1">
    <source>
        <dbReference type="ARBA" id="ARBA00004651"/>
    </source>
</evidence>
<feature type="transmembrane region" description="Helical" evidence="12">
    <location>
        <begin position="58"/>
        <end position="78"/>
    </location>
</feature>
<feature type="transmembrane region" description="Helical" evidence="12">
    <location>
        <begin position="260"/>
        <end position="282"/>
    </location>
</feature>
<sequence>MEFNSSSPGQNAIDMSLEEKIVMGFALSLVFLVGVPGNVMVIWTIRSHIKKRSATIQLVLNLALADLLTVLIVPLIIYEITAECLPASLFWMPKTTTYLLLAFMYVSVFTITAISVLRLLAVLHIFTLQNLQRRGTTGKIIAALWAVALLCAGPAFTGSQLDHGCAEKFGLRHEAAYILGNLLGFDIPLIVMCLCYALVVRRLKQMAFRTKRRGAVLLMRVLVAFILCWLPWNITNALLICSYHTTGHTREALLKTVSDMKAFTTILAFVNSCINPILYAFTFRHFQVGFKMSNIAKLFEEMNSSFKEKSDKAAVDLTEQSTALNK</sequence>
<feature type="domain" description="G-protein coupled receptors family 1 profile" evidence="13">
    <location>
        <begin position="37"/>
        <end position="279"/>
    </location>
</feature>
<dbReference type="PANTHER" id="PTHR24225">
    <property type="entry name" value="CHEMOTACTIC RECEPTOR"/>
    <property type="match status" value="1"/>
</dbReference>
<feature type="transmembrane region" description="Helical" evidence="12">
    <location>
        <begin position="221"/>
        <end position="240"/>
    </location>
</feature>
<feature type="transmembrane region" description="Helical" evidence="12">
    <location>
        <begin position="176"/>
        <end position="200"/>
    </location>
</feature>
<dbReference type="Proteomes" id="UP000287033">
    <property type="component" value="Unassembled WGS sequence"/>
</dbReference>
<keyword evidence="6" id="KW-0297">G-protein coupled receptor</keyword>
<dbReference type="GO" id="GO:0004953">
    <property type="term" value="F:icosanoid receptor activity"/>
    <property type="evidence" value="ECO:0007669"/>
    <property type="project" value="UniProtKB-ARBA"/>
</dbReference>
<dbReference type="GO" id="GO:0007204">
    <property type="term" value="P:positive regulation of cytosolic calcium ion concentration"/>
    <property type="evidence" value="ECO:0007669"/>
    <property type="project" value="TreeGrafter"/>
</dbReference>
<dbReference type="GO" id="GO:0006954">
    <property type="term" value="P:inflammatory response"/>
    <property type="evidence" value="ECO:0007669"/>
    <property type="project" value="TreeGrafter"/>
</dbReference>
<dbReference type="OrthoDB" id="9950173at2759"/>
<evidence type="ECO:0000256" key="6">
    <source>
        <dbReference type="ARBA" id="ARBA00023040"/>
    </source>
</evidence>
<comment type="caution">
    <text evidence="14">The sequence shown here is derived from an EMBL/GenBank/DDBJ whole genome shotgun (WGS) entry which is preliminary data.</text>
</comment>
<keyword evidence="7 12" id="KW-0472">Membrane</keyword>
<evidence type="ECO:0000256" key="5">
    <source>
        <dbReference type="ARBA" id="ARBA00022989"/>
    </source>
</evidence>
<dbReference type="GO" id="GO:0004875">
    <property type="term" value="F:complement receptor activity"/>
    <property type="evidence" value="ECO:0007669"/>
    <property type="project" value="TreeGrafter"/>
</dbReference>
<dbReference type="PANTHER" id="PTHR24225:SF72">
    <property type="entry name" value="G-PROTEIN COUPLED RECEPTORS FAMILY 1 PROFILE DOMAIN-CONTAINING PROTEIN-RELATED"/>
    <property type="match status" value="1"/>
</dbReference>
<evidence type="ECO:0000256" key="8">
    <source>
        <dbReference type="ARBA" id="ARBA00023170"/>
    </source>
</evidence>
<name>A0A401S9G9_CHIPU</name>
<evidence type="ECO:0000259" key="13">
    <source>
        <dbReference type="PROSITE" id="PS50262"/>
    </source>
</evidence>
<keyword evidence="8" id="KW-0675">Receptor</keyword>
<dbReference type="GO" id="GO:0007200">
    <property type="term" value="P:phospholipase C-activating G protein-coupled receptor signaling pathway"/>
    <property type="evidence" value="ECO:0007669"/>
    <property type="project" value="TreeGrafter"/>
</dbReference>
<dbReference type="STRING" id="137246.A0A401S9G9"/>
<evidence type="ECO:0000256" key="7">
    <source>
        <dbReference type="ARBA" id="ARBA00023136"/>
    </source>
</evidence>
<dbReference type="Gene3D" id="1.20.1070.10">
    <property type="entry name" value="Rhodopsin 7-helix transmembrane proteins"/>
    <property type="match status" value="1"/>
</dbReference>
<keyword evidence="3" id="KW-0597">Phosphoprotein</keyword>
<gene>
    <name evidence="14" type="ORF">chiPu_0005435</name>
</gene>
<dbReference type="AlphaFoldDB" id="A0A401S9G9"/>
<keyword evidence="9" id="KW-0325">Glycoprotein</keyword>
<comment type="subcellular location">
    <subcellularLocation>
        <location evidence="1">Cell membrane</location>
        <topology evidence="1">Multi-pass membrane protein</topology>
    </subcellularLocation>
</comment>
<feature type="transmembrane region" description="Helical" evidence="12">
    <location>
        <begin position="21"/>
        <end position="46"/>
    </location>
</feature>
<organism evidence="14 15">
    <name type="scientific">Chiloscyllium punctatum</name>
    <name type="common">Brownbanded bambooshark</name>
    <name type="synonym">Hemiscyllium punctatum</name>
    <dbReference type="NCBI Taxonomy" id="137246"/>
    <lineage>
        <taxon>Eukaryota</taxon>
        <taxon>Metazoa</taxon>
        <taxon>Chordata</taxon>
        <taxon>Craniata</taxon>
        <taxon>Vertebrata</taxon>
        <taxon>Chondrichthyes</taxon>
        <taxon>Elasmobranchii</taxon>
        <taxon>Galeomorphii</taxon>
        <taxon>Galeoidea</taxon>
        <taxon>Orectolobiformes</taxon>
        <taxon>Hemiscylliidae</taxon>
        <taxon>Chiloscyllium</taxon>
    </lineage>
</organism>
<evidence type="ECO:0000256" key="10">
    <source>
        <dbReference type="ARBA" id="ARBA00023224"/>
    </source>
</evidence>
<feature type="transmembrane region" description="Helical" evidence="12">
    <location>
        <begin position="98"/>
        <end position="126"/>
    </location>
</feature>
<dbReference type="InterPro" id="IPR000826">
    <property type="entry name" value="Formyl_rcpt-rel"/>
</dbReference>
<dbReference type="SUPFAM" id="SSF81321">
    <property type="entry name" value="Family A G protein-coupled receptor-like"/>
    <property type="match status" value="1"/>
</dbReference>
<keyword evidence="5 12" id="KW-1133">Transmembrane helix</keyword>
<feature type="transmembrane region" description="Helical" evidence="12">
    <location>
        <begin position="138"/>
        <end position="156"/>
    </location>
</feature>
<evidence type="ECO:0000256" key="11">
    <source>
        <dbReference type="ARBA" id="ARBA00025736"/>
    </source>
</evidence>
<comment type="similarity">
    <text evidence="11">Belongs to the chemokine-like receptor (CMKLR) family.</text>
</comment>
<evidence type="ECO:0000256" key="3">
    <source>
        <dbReference type="ARBA" id="ARBA00022553"/>
    </source>
</evidence>
<evidence type="ECO:0000313" key="14">
    <source>
        <dbReference type="EMBL" id="GCC27014.1"/>
    </source>
</evidence>
<keyword evidence="4 12" id="KW-0812">Transmembrane</keyword>
<keyword evidence="10" id="KW-0807">Transducer</keyword>
<protein>
    <recommendedName>
        <fullName evidence="13">G-protein coupled receptors family 1 profile domain-containing protein</fullName>
    </recommendedName>
</protein>
<dbReference type="OMA" id="YASIMLI"/>
<evidence type="ECO:0000256" key="4">
    <source>
        <dbReference type="ARBA" id="ARBA00022692"/>
    </source>
</evidence>
<evidence type="ECO:0000256" key="12">
    <source>
        <dbReference type="SAM" id="Phobius"/>
    </source>
</evidence>
<dbReference type="PROSITE" id="PS50262">
    <property type="entry name" value="G_PROTEIN_RECEP_F1_2"/>
    <property type="match status" value="1"/>
</dbReference>
<reference evidence="14 15" key="1">
    <citation type="journal article" date="2018" name="Nat. Ecol. Evol.">
        <title>Shark genomes provide insights into elasmobranch evolution and the origin of vertebrates.</title>
        <authorList>
            <person name="Hara Y"/>
            <person name="Yamaguchi K"/>
            <person name="Onimaru K"/>
            <person name="Kadota M"/>
            <person name="Koyanagi M"/>
            <person name="Keeley SD"/>
            <person name="Tatsumi K"/>
            <person name="Tanaka K"/>
            <person name="Motone F"/>
            <person name="Kageyama Y"/>
            <person name="Nozu R"/>
            <person name="Adachi N"/>
            <person name="Nishimura O"/>
            <person name="Nakagawa R"/>
            <person name="Tanegashima C"/>
            <person name="Kiyatake I"/>
            <person name="Matsumoto R"/>
            <person name="Murakumo K"/>
            <person name="Nishida K"/>
            <person name="Terakita A"/>
            <person name="Kuratani S"/>
            <person name="Sato K"/>
            <person name="Hyodo S Kuraku.S."/>
        </authorList>
    </citation>
    <scope>NUCLEOTIDE SEQUENCE [LARGE SCALE GENOMIC DNA]</scope>
</reference>
<dbReference type="InterPro" id="IPR017452">
    <property type="entry name" value="GPCR_Rhodpsn_7TM"/>
</dbReference>
<proteinExistence type="inferred from homology"/>
<evidence type="ECO:0000256" key="2">
    <source>
        <dbReference type="ARBA" id="ARBA00022475"/>
    </source>
</evidence>